<dbReference type="SUPFAM" id="SSF56219">
    <property type="entry name" value="DNase I-like"/>
    <property type="match status" value="1"/>
</dbReference>
<dbReference type="SUPFAM" id="SSF55729">
    <property type="entry name" value="Acyl-CoA N-acyltransferases (Nat)"/>
    <property type="match status" value="1"/>
</dbReference>
<name>A0AAV1IUQ3_9NEOP</name>
<accession>A0AAV1IUQ3</accession>
<keyword evidence="4" id="KW-1185">Reference proteome</keyword>
<evidence type="ECO:0000256" key="1">
    <source>
        <dbReference type="SAM" id="Phobius"/>
    </source>
</evidence>
<dbReference type="InterPro" id="IPR036691">
    <property type="entry name" value="Endo/exonu/phosph_ase_sf"/>
</dbReference>
<dbReference type="InterPro" id="IPR016181">
    <property type="entry name" value="Acyl_CoA_acyltransferase"/>
</dbReference>
<dbReference type="GO" id="GO:0016747">
    <property type="term" value="F:acyltransferase activity, transferring groups other than amino-acyl groups"/>
    <property type="evidence" value="ECO:0007669"/>
    <property type="project" value="InterPro"/>
</dbReference>
<comment type="caution">
    <text evidence="3">The sequence shown here is derived from an EMBL/GenBank/DDBJ whole genome shotgun (WGS) entry which is preliminary data.</text>
</comment>
<evidence type="ECO:0000313" key="3">
    <source>
        <dbReference type="EMBL" id="CAK1540876.1"/>
    </source>
</evidence>
<feature type="transmembrane region" description="Helical" evidence="1">
    <location>
        <begin position="655"/>
        <end position="685"/>
    </location>
</feature>
<keyword evidence="1" id="KW-0472">Membrane</keyword>
<proteinExistence type="predicted"/>
<organism evidence="3 4">
    <name type="scientific">Leptosia nina</name>
    <dbReference type="NCBI Taxonomy" id="320188"/>
    <lineage>
        <taxon>Eukaryota</taxon>
        <taxon>Metazoa</taxon>
        <taxon>Ecdysozoa</taxon>
        <taxon>Arthropoda</taxon>
        <taxon>Hexapoda</taxon>
        <taxon>Insecta</taxon>
        <taxon>Pterygota</taxon>
        <taxon>Neoptera</taxon>
        <taxon>Endopterygota</taxon>
        <taxon>Lepidoptera</taxon>
        <taxon>Glossata</taxon>
        <taxon>Ditrysia</taxon>
        <taxon>Papilionoidea</taxon>
        <taxon>Pieridae</taxon>
        <taxon>Pierinae</taxon>
        <taxon>Leptosia</taxon>
    </lineage>
</organism>
<reference evidence="3 4" key="1">
    <citation type="submission" date="2023-11" db="EMBL/GenBank/DDBJ databases">
        <authorList>
            <person name="Okamura Y."/>
        </authorList>
    </citation>
    <scope>NUCLEOTIDE SEQUENCE [LARGE SCALE GENOMIC DNA]</scope>
</reference>
<keyword evidence="1" id="KW-1133">Transmembrane helix</keyword>
<dbReference type="Gene3D" id="3.60.10.10">
    <property type="entry name" value="Endonuclease/exonuclease/phosphatase"/>
    <property type="match status" value="1"/>
</dbReference>
<dbReference type="EMBL" id="CAVLEF010000002">
    <property type="protein sequence ID" value="CAK1540876.1"/>
    <property type="molecule type" value="Genomic_DNA"/>
</dbReference>
<evidence type="ECO:0000313" key="4">
    <source>
        <dbReference type="Proteomes" id="UP001497472"/>
    </source>
</evidence>
<dbReference type="AlphaFoldDB" id="A0AAV1IUQ3"/>
<keyword evidence="1" id="KW-0812">Transmembrane</keyword>
<dbReference type="InterPro" id="IPR000182">
    <property type="entry name" value="GNAT_dom"/>
</dbReference>
<dbReference type="Pfam" id="PF03372">
    <property type="entry name" value="Exo_endo_phos"/>
    <property type="match status" value="1"/>
</dbReference>
<dbReference type="InterPro" id="IPR005135">
    <property type="entry name" value="Endo/exonuclease/phosphatase"/>
</dbReference>
<dbReference type="Pfam" id="PF00583">
    <property type="entry name" value="Acetyltransf_1"/>
    <property type="match status" value="1"/>
</dbReference>
<sequence length="844" mass="95364">MRGTSEGGSSRIQVAETYYSLYVSRVKKSVCEADIVDYITNKGETSLKRSIEQVRMLCEYTDIIALQETWLLPHDLDFVSSISDNFASCAKSSVDTTLGVLRGRPYGGLAILWRRSVFKDVKIIDCSTDRLAAVRINCAGKQFLVMNVYMPTNKEENLIDFTTCLAQITAIIDECDTEAVYVLGDFNADPQQLFGRELTNFCNDNQLHCIDQDLLGCDSGTYTYISDAYGTRSWLDHCVVTTAARDSVLSAKVEYGVYWSDHMPLSIVCDISVIVIKDCLVNNYMLSEFNQVTWGTRTTEQIELYSRLCDRNLTNLKYISPVCIQCDNRICANHLYLIDKFYDDIVKILRDAAIDSAVCCRRMHKKPILGWNHYVKNSYRNARNNFAKWVLAGKPVQGKWYDNMKSSKRTFKNKLKWCQNHEEEIKMNVLAMHKYNKNFVKFWNSTKKINGVTKLPTNINNEEDPLLIANTFASHFRVSPLPIPSPAIKIDGSRVCVGDDDRLISPETIALIIKQMSRGKSPGFDGLSLEHILFAGKEIFSKLKVMVFRAGRGPDHVPKVYLKGEAIKMVDKFRYLGHVLTERASDDADIERERRSLAVRCNMLARRFARCDNEPEDLQKRRELVRNYFSESFWNTFIFFFLQELTLECCVLSGAVLFIFCGVSASACTLLVPSAAAVVAVAVLIHGLTLAQKHSESINGEILGVVVETQGNLLPSAVGPLPIHLRLNEAHNYKRQSTLYSQIIATVSISEYHGVSRSGWFHSLTVHPQWRRRGLALALTDAARRLSVGRGLQSLECALSHLQNGARRLLQLAGWECRGSYERRLMGAALTLPMLRLGLDLPFP</sequence>
<protein>
    <recommendedName>
        <fullName evidence="2">N-acetyltransferase domain-containing protein</fullName>
    </recommendedName>
</protein>
<gene>
    <name evidence="3" type="ORF">LNINA_LOCUS897</name>
</gene>
<dbReference type="Proteomes" id="UP001497472">
    <property type="component" value="Unassembled WGS sequence"/>
</dbReference>
<dbReference type="Gene3D" id="3.40.630.30">
    <property type="match status" value="1"/>
</dbReference>
<dbReference type="PROSITE" id="PS51186">
    <property type="entry name" value="GNAT"/>
    <property type="match status" value="1"/>
</dbReference>
<dbReference type="CDD" id="cd04301">
    <property type="entry name" value="NAT_SF"/>
    <property type="match status" value="1"/>
</dbReference>
<evidence type="ECO:0000259" key="2">
    <source>
        <dbReference type="PROSITE" id="PS51186"/>
    </source>
</evidence>
<feature type="domain" description="N-acetyltransferase" evidence="2">
    <location>
        <begin position="742"/>
        <end position="842"/>
    </location>
</feature>